<comment type="subcellular location">
    <subcellularLocation>
        <location evidence="1 8">Cell membrane</location>
        <topology evidence="1 8">Multi-pass membrane protein</topology>
    </subcellularLocation>
</comment>
<keyword evidence="6 8" id="KW-1133">Transmembrane helix</keyword>
<dbReference type="PANTHER" id="PTHR30269">
    <property type="entry name" value="TRANSMEMBRANE PROTEIN YFCA"/>
    <property type="match status" value="1"/>
</dbReference>
<organism evidence="9 10">
    <name type="scientific">Cupriavidus gilardii J11</name>
    <dbReference type="NCBI Taxonomy" id="936133"/>
    <lineage>
        <taxon>Bacteria</taxon>
        <taxon>Pseudomonadati</taxon>
        <taxon>Pseudomonadota</taxon>
        <taxon>Betaproteobacteria</taxon>
        <taxon>Burkholderiales</taxon>
        <taxon>Burkholderiaceae</taxon>
        <taxon>Cupriavidus</taxon>
    </lineage>
</organism>
<dbReference type="Pfam" id="PF01925">
    <property type="entry name" value="TauE"/>
    <property type="match status" value="1"/>
</dbReference>
<evidence type="ECO:0000256" key="1">
    <source>
        <dbReference type="ARBA" id="ARBA00004651"/>
    </source>
</evidence>
<evidence type="ECO:0000256" key="4">
    <source>
        <dbReference type="ARBA" id="ARBA00022475"/>
    </source>
</evidence>
<keyword evidence="3" id="KW-0813">Transport</keyword>
<reference evidence="9 10" key="1">
    <citation type="submission" date="2019-07" db="EMBL/GenBank/DDBJ databases">
        <title>Genome sequencing of lignin-degrading bacterial isolates.</title>
        <authorList>
            <person name="Gladden J."/>
        </authorList>
    </citation>
    <scope>NUCLEOTIDE SEQUENCE [LARGE SCALE GENOMIC DNA]</scope>
    <source>
        <strain evidence="9 10">J11</strain>
    </source>
</reference>
<evidence type="ECO:0000256" key="2">
    <source>
        <dbReference type="ARBA" id="ARBA00009142"/>
    </source>
</evidence>
<comment type="caution">
    <text evidence="9">The sequence shown here is derived from an EMBL/GenBank/DDBJ whole genome shotgun (WGS) entry which is preliminary data.</text>
</comment>
<accession>A0A562B129</accession>
<evidence type="ECO:0000256" key="6">
    <source>
        <dbReference type="ARBA" id="ARBA00022989"/>
    </source>
</evidence>
<keyword evidence="7 8" id="KW-0472">Membrane</keyword>
<evidence type="ECO:0000256" key="5">
    <source>
        <dbReference type="ARBA" id="ARBA00022692"/>
    </source>
</evidence>
<feature type="transmembrane region" description="Helical" evidence="8">
    <location>
        <begin position="89"/>
        <end position="109"/>
    </location>
</feature>
<dbReference type="GO" id="GO:0005886">
    <property type="term" value="C:plasma membrane"/>
    <property type="evidence" value="ECO:0007669"/>
    <property type="project" value="UniProtKB-SubCell"/>
</dbReference>
<evidence type="ECO:0000256" key="8">
    <source>
        <dbReference type="RuleBase" id="RU363041"/>
    </source>
</evidence>
<dbReference type="PANTHER" id="PTHR30269:SF37">
    <property type="entry name" value="MEMBRANE TRANSPORTER PROTEIN"/>
    <property type="match status" value="1"/>
</dbReference>
<evidence type="ECO:0000313" key="10">
    <source>
        <dbReference type="Proteomes" id="UP000318141"/>
    </source>
</evidence>
<keyword evidence="10" id="KW-1185">Reference proteome</keyword>
<dbReference type="Proteomes" id="UP000318141">
    <property type="component" value="Unassembled WGS sequence"/>
</dbReference>
<comment type="similarity">
    <text evidence="2 8">Belongs to the 4-toluene sulfonate uptake permease (TSUP) (TC 2.A.102) family.</text>
</comment>
<keyword evidence="5 8" id="KW-0812">Transmembrane</keyword>
<feature type="transmembrane region" description="Helical" evidence="8">
    <location>
        <begin position="185"/>
        <end position="205"/>
    </location>
</feature>
<dbReference type="InterPro" id="IPR052017">
    <property type="entry name" value="TSUP"/>
</dbReference>
<evidence type="ECO:0000256" key="3">
    <source>
        <dbReference type="ARBA" id="ARBA00022448"/>
    </source>
</evidence>
<keyword evidence="4 8" id="KW-1003">Cell membrane</keyword>
<name>A0A562B129_9BURK</name>
<evidence type="ECO:0000313" key="9">
    <source>
        <dbReference type="EMBL" id="TWG78942.1"/>
    </source>
</evidence>
<feature type="transmembrane region" description="Helical" evidence="8">
    <location>
        <begin position="115"/>
        <end position="133"/>
    </location>
</feature>
<feature type="transmembrane region" description="Helical" evidence="8">
    <location>
        <begin position="145"/>
        <end position="165"/>
    </location>
</feature>
<feature type="transmembrane region" description="Helical" evidence="8">
    <location>
        <begin position="20"/>
        <end position="47"/>
    </location>
</feature>
<feature type="transmembrane region" description="Helical" evidence="8">
    <location>
        <begin position="59"/>
        <end position="77"/>
    </location>
</feature>
<evidence type="ECO:0000256" key="7">
    <source>
        <dbReference type="ARBA" id="ARBA00023136"/>
    </source>
</evidence>
<dbReference type="AlphaFoldDB" id="A0A562B129"/>
<dbReference type="InterPro" id="IPR002781">
    <property type="entry name" value="TM_pro_TauE-like"/>
</dbReference>
<gene>
    <name evidence="9" type="ORF">L602_000800000110</name>
</gene>
<dbReference type="EMBL" id="VLJN01000066">
    <property type="protein sequence ID" value="TWG78942.1"/>
    <property type="molecule type" value="Genomic_DNA"/>
</dbReference>
<proteinExistence type="inferred from homology"/>
<protein>
    <recommendedName>
        <fullName evidence="8">Probable membrane transporter protein</fullName>
    </recommendedName>
</protein>
<feature type="transmembrane region" description="Helical" evidence="8">
    <location>
        <begin position="236"/>
        <end position="258"/>
    </location>
</feature>
<sequence>MDLSSLSPLTEVVGSPTTSLLFLLCVAVATYVQTLTGFAFGLVLLSLVATFDLASVVDAANTATVLTLANAVAFFRAERQPPPWKMMRPALIASLFTVLIGVLLLRWISNNSADWLKTALGIAIVVCAIALVARKSQSERVGRPSGFAMAGALSGLMGGLFGTSGPPIVYHLYRQPLSADVVRRALLVMFASNAGVRLVLVAVSIGMSPRALLLSVLSVPVVHVATRLTLKAPSPISPSAMRLVVAGLLVMTGVAMVVV</sequence>